<reference evidence="2" key="2">
    <citation type="journal article" date="2023" name="MicrobiologyOpen">
        <title>Genomics of the tumorigenes clade of the family Rhizobiaceae and description of Rhizobium rhododendri sp. nov.</title>
        <authorList>
            <person name="Kuzmanovic N."/>
            <person name="diCenzo G.C."/>
            <person name="Bunk B."/>
            <person name="Sproeer C."/>
            <person name="Fruehling A."/>
            <person name="Neumann-Schaal M."/>
            <person name="Overmann J."/>
            <person name="Smalla K."/>
        </authorList>
    </citation>
    <scope>NUCLEOTIDE SEQUENCE [LARGE SCALE GENOMIC DNA]</scope>
    <source>
        <strain evidence="2">1078</strain>
    </source>
</reference>
<dbReference type="SUPFAM" id="SSF47598">
    <property type="entry name" value="Ribbon-helix-helix"/>
    <property type="match status" value="1"/>
</dbReference>
<protein>
    <submittedName>
        <fullName evidence="1">Uncharacterized protein</fullName>
    </submittedName>
</protein>
<keyword evidence="2" id="KW-1185">Reference proteome</keyword>
<organism evidence="1 2">
    <name type="scientific">Rhizobium tumorigenes</name>
    <dbReference type="NCBI Taxonomy" id="2041385"/>
    <lineage>
        <taxon>Bacteria</taxon>
        <taxon>Pseudomonadati</taxon>
        <taxon>Pseudomonadota</taxon>
        <taxon>Alphaproteobacteria</taxon>
        <taxon>Hyphomicrobiales</taxon>
        <taxon>Rhizobiaceae</taxon>
        <taxon>Rhizobium/Agrobacterium group</taxon>
        <taxon>Rhizobium</taxon>
    </lineage>
</organism>
<dbReference type="GO" id="GO:0006355">
    <property type="term" value="P:regulation of DNA-templated transcription"/>
    <property type="evidence" value="ECO:0007669"/>
    <property type="project" value="InterPro"/>
</dbReference>
<dbReference type="RefSeq" id="WP_279619516.1">
    <property type="nucleotide sequence ID" value="NZ_CP117255.1"/>
</dbReference>
<dbReference type="InterPro" id="IPR010985">
    <property type="entry name" value="Ribbon_hlx_hlx"/>
</dbReference>
<accession>A0AAF1KVQ7</accession>
<evidence type="ECO:0000313" key="1">
    <source>
        <dbReference type="EMBL" id="WFR96866.1"/>
    </source>
</evidence>
<dbReference type="AlphaFoldDB" id="A0AAF1KVQ7"/>
<dbReference type="KEGG" id="rtu:PR017_07065"/>
<dbReference type="EMBL" id="CP117255">
    <property type="protein sequence ID" value="WFR96866.1"/>
    <property type="molecule type" value="Genomic_DNA"/>
</dbReference>
<evidence type="ECO:0000313" key="2">
    <source>
        <dbReference type="Proteomes" id="UP000249499"/>
    </source>
</evidence>
<gene>
    <name evidence="1" type="ORF">PR017_07065</name>
</gene>
<name>A0AAF1KVQ7_9HYPH</name>
<sequence>MGRPPMGFKELTIRLTAEMSERIDQLAGKNRRAEWIRQVLQEALDRQDIKSE</sequence>
<dbReference type="Proteomes" id="UP000249499">
    <property type="component" value="Chromosome"/>
</dbReference>
<proteinExistence type="predicted"/>
<reference evidence="1 2" key="1">
    <citation type="journal article" date="2018" name="Sci. Rep.">
        <title>Rhizobium tumorigenes sp. nov., a novel plant tumorigenic bacterium isolated from cane gall tumors on thornless blackberry.</title>
        <authorList>
            <person name="Kuzmanovi N."/>
            <person name="Smalla K."/>
            <person name="Gronow S."/>
            <person name="PuBawska J."/>
        </authorList>
    </citation>
    <scope>NUCLEOTIDE SEQUENCE [LARGE SCALE GENOMIC DNA]</scope>
    <source>
        <strain evidence="1 2">1078</strain>
    </source>
</reference>